<dbReference type="EMBL" id="MNCJ02000319">
    <property type="protein sequence ID" value="KAF5810256.1"/>
    <property type="molecule type" value="Genomic_DNA"/>
</dbReference>
<proteinExistence type="predicted"/>
<name>A0A9K3J8E0_HELAN</name>
<reference evidence="1" key="1">
    <citation type="journal article" date="2017" name="Nature">
        <title>The sunflower genome provides insights into oil metabolism, flowering and Asterid evolution.</title>
        <authorList>
            <person name="Badouin H."/>
            <person name="Gouzy J."/>
            <person name="Grassa C.J."/>
            <person name="Murat F."/>
            <person name="Staton S.E."/>
            <person name="Cottret L."/>
            <person name="Lelandais-Briere C."/>
            <person name="Owens G.L."/>
            <person name="Carrere S."/>
            <person name="Mayjonade B."/>
            <person name="Legrand L."/>
            <person name="Gill N."/>
            <person name="Kane N.C."/>
            <person name="Bowers J.E."/>
            <person name="Hubner S."/>
            <person name="Bellec A."/>
            <person name="Berard A."/>
            <person name="Berges H."/>
            <person name="Blanchet N."/>
            <person name="Boniface M.C."/>
            <person name="Brunel D."/>
            <person name="Catrice O."/>
            <person name="Chaidir N."/>
            <person name="Claudel C."/>
            <person name="Donnadieu C."/>
            <person name="Faraut T."/>
            <person name="Fievet G."/>
            <person name="Helmstetter N."/>
            <person name="King M."/>
            <person name="Knapp S.J."/>
            <person name="Lai Z."/>
            <person name="Le Paslier M.C."/>
            <person name="Lippi Y."/>
            <person name="Lorenzon L."/>
            <person name="Mandel J.R."/>
            <person name="Marage G."/>
            <person name="Marchand G."/>
            <person name="Marquand E."/>
            <person name="Bret-Mestries E."/>
            <person name="Morien E."/>
            <person name="Nambeesan S."/>
            <person name="Nguyen T."/>
            <person name="Pegot-Espagnet P."/>
            <person name="Pouilly N."/>
            <person name="Raftis F."/>
            <person name="Sallet E."/>
            <person name="Schiex T."/>
            <person name="Thomas J."/>
            <person name="Vandecasteele C."/>
            <person name="Vares D."/>
            <person name="Vear F."/>
            <person name="Vautrin S."/>
            <person name="Crespi M."/>
            <person name="Mangin B."/>
            <person name="Burke J.M."/>
            <person name="Salse J."/>
            <person name="Munos S."/>
            <person name="Vincourt P."/>
            <person name="Rieseberg L.H."/>
            <person name="Langlade N.B."/>
        </authorList>
    </citation>
    <scope>NUCLEOTIDE SEQUENCE</scope>
    <source>
        <tissue evidence="1">Leaves</tissue>
    </source>
</reference>
<organism evidence="1 2">
    <name type="scientific">Helianthus annuus</name>
    <name type="common">Common sunflower</name>
    <dbReference type="NCBI Taxonomy" id="4232"/>
    <lineage>
        <taxon>Eukaryota</taxon>
        <taxon>Viridiplantae</taxon>
        <taxon>Streptophyta</taxon>
        <taxon>Embryophyta</taxon>
        <taxon>Tracheophyta</taxon>
        <taxon>Spermatophyta</taxon>
        <taxon>Magnoliopsida</taxon>
        <taxon>eudicotyledons</taxon>
        <taxon>Gunneridae</taxon>
        <taxon>Pentapetalae</taxon>
        <taxon>asterids</taxon>
        <taxon>campanulids</taxon>
        <taxon>Asterales</taxon>
        <taxon>Asteraceae</taxon>
        <taxon>Asteroideae</taxon>
        <taxon>Heliantheae alliance</taxon>
        <taxon>Heliantheae</taxon>
        <taxon>Helianthus</taxon>
    </lineage>
</organism>
<accession>A0A9K3J8E0</accession>
<dbReference type="Proteomes" id="UP000215914">
    <property type="component" value="Unassembled WGS sequence"/>
</dbReference>
<dbReference type="Gramene" id="mRNA:HanXRQr2_Chr04g0167321">
    <property type="protein sequence ID" value="mRNA:HanXRQr2_Chr04g0167321"/>
    <property type="gene ID" value="HanXRQr2_Chr04g0167321"/>
</dbReference>
<sequence length="96" mass="11114">MLFLQGIWLDVVKCLSDNKKNKRECTLKTLDAWVVVTHLDKMLGVPSITISLMQNLAQFACLRSMHRHSCKQQICFLSFMLSHRCTHLLPQVEDNL</sequence>
<evidence type="ECO:0000313" key="2">
    <source>
        <dbReference type="Proteomes" id="UP000215914"/>
    </source>
</evidence>
<reference evidence="1" key="2">
    <citation type="submission" date="2020-06" db="EMBL/GenBank/DDBJ databases">
        <title>Helianthus annuus Genome sequencing and assembly Release 2.</title>
        <authorList>
            <person name="Gouzy J."/>
            <person name="Langlade N."/>
            <person name="Munos S."/>
        </authorList>
    </citation>
    <scope>NUCLEOTIDE SEQUENCE</scope>
    <source>
        <tissue evidence="1">Leaves</tissue>
    </source>
</reference>
<dbReference type="AlphaFoldDB" id="A0A9K3J8E0"/>
<evidence type="ECO:0000313" key="1">
    <source>
        <dbReference type="EMBL" id="KAF5810256.1"/>
    </source>
</evidence>
<keyword evidence="2" id="KW-1185">Reference proteome</keyword>
<gene>
    <name evidence="1" type="ORF">HanXRQr2_Chr04g0167321</name>
</gene>
<protein>
    <submittedName>
        <fullName evidence="1">Armadillo-like helical protein</fullName>
    </submittedName>
</protein>
<comment type="caution">
    <text evidence="1">The sequence shown here is derived from an EMBL/GenBank/DDBJ whole genome shotgun (WGS) entry which is preliminary data.</text>
</comment>